<dbReference type="Gene3D" id="1.10.260.40">
    <property type="entry name" value="lambda repressor-like DNA-binding domains"/>
    <property type="match status" value="1"/>
</dbReference>
<dbReference type="PANTHER" id="PTHR46558:SF11">
    <property type="entry name" value="HTH-TYPE TRANSCRIPTIONAL REGULATOR XRE"/>
    <property type="match status" value="1"/>
</dbReference>
<dbReference type="SMART" id="SM00530">
    <property type="entry name" value="HTH_XRE"/>
    <property type="match status" value="1"/>
</dbReference>
<evidence type="ECO:0000256" key="2">
    <source>
        <dbReference type="SAM" id="Phobius"/>
    </source>
</evidence>
<feature type="domain" description="HTH cro/C1-type" evidence="3">
    <location>
        <begin position="10"/>
        <end position="64"/>
    </location>
</feature>
<evidence type="ECO:0000313" key="4">
    <source>
        <dbReference type="EMBL" id="HJB12952.1"/>
    </source>
</evidence>
<dbReference type="InterPro" id="IPR001387">
    <property type="entry name" value="Cro/C1-type_HTH"/>
</dbReference>
<keyword evidence="2" id="KW-0472">Membrane</keyword>
<dbReference type="AlphaFoldDB" id="A0A9D2RSD3"/>
<keyword evidence="1" id="KW-0238">DNA-binding</keyword>
<dbReference type="GO" id="GO:0003677">
    <property type="term" value="F:DNA binding"/>
    <property type="evidence" value="ECO:0007669"/>
    <property type="project" value="UniProtKB-KW"/>
</dbReference>
<keyword evidence="2" id="KW-0812">Transmembrane</keyword>
<dbReference type="CDD" id="cd00093">
    <property type="entry name" value="HTH_XRE"/>
    <property type="match status" value="1"/>
</dbReference>
<dbReference type="InterPro" id="IPR010982">
    <property type="entry name" value="Lambda_DNA-bd_dom_sf"/>
</dbReference>
<reference evidence="4" key="1">
    <citation type="journal article" date="2021" name="PeerJ">
        <title>Extensive microbial diversity within the chicken gut microbiome revealed by metagenomics and culture.</title>
        <authorList>
            <person name="Gilroy R."/>
            <person name="Ravi A."/>
            <person name="Getino M."/>
            <person name="Pursley I."/>
            <person name="Horton D.L."/>
            <person name="Alikhan N.F."/>
            <person name="Baker D."/>
            <person name="Gharbi K."/>
            <person name="Hall N."/>
            <person name="Watson M."/>
            <person name="Adriaenssens E.M."/>
            <person name="Foster-Nyarko E."/>
            <person name="Jarju S."/>
            <person name="Secka A."/>
            <person name="Antonio M."/>
            <person name="Oren A."/>
            <person name="Chaudhuri R.R."/>
            <person name="La Ragione R."/>
            <person name="Hildebrand F."/>
            <person name="Pallen M.J."/>
        </authorList>
    </citation>
    <scope>NUCLEOTIDE SEQUENCE</scope>
    <source>
        <strain evidence="4">ChiBcec18-1249</strain>
    </source>
</reference>
<dbReference type="Proteomes" id="UP000823824">
    <property type="component" value="Unassembled WGS sequence"/>
</dbReference>
<accession>A0A9D2RSD3</accession>
<reference evidence="4" key="2">
    <citation type="submission" date="2021-04" db="EMBL/GenBank/DDBJ databases">
        <authorList>
            <person name="Gilroy R."/>
        </authorList>
    </citation>
    <scope>NUCLEOTIDE SEQUENCE</scope>
    <source>
        <strain evidence="4">ChiBcec18-1249</strain>
    </source>
</reference>
<keyword evidence="2" id="KW-1133">Transmembrane helix</keyword>
<dbReference type="SUPFAM" id="SSF47413">
    <property type="entry name" value="lambda repressor-like DNA-binding domains"/>
    <property type="match status" value="1"/>
</dbReference>
<feature type="transmembrane region" description="Helical" evidence="2">
    <location>
        <begin position="247"/>
        <end position="265"/>
    </location>
</feature>
<dbReference type="PANTHER" id="PTHR46558">
    <property type="entry name" value="TRACRIPTIONAL REGULATORY PROTEIN-RELATED-RELATED"/>
    <property type="match status" value="1"/>
</dbReference>
<dbReference type="Pfam" id="PF01381">
    <property type="entry name" value="HTH_3"/>
    <property type="match status" value="1"/>
</dbReference>
<comment type="caution">
    <text evidence="4">The sequence shown here is derived from an EMBL/GenBank/DDBJ whole genome shotgun (WGS) entry which is preliminary data.</text>
</comment>
<evidence type="ECO:0000256" key="1">
    <source>
        <dbReference type="ARBA" id="ARBA00023125"/>
    </source>
</evidence>
<gene>
    <name evidence="4" type="ORF">H9787_04505</name>
</gene>
<dbReference type="EMBL" id="DWZJ01000033">
    <property type="protein sequence ID" value="HJB12952.1"/>
    <property type="molecule type" value="Genomic_DNA"/>
</dbReference>
<name>A0A9D2RSD3_9FIRM</name>
<dbReference type="PROSITE" id="PS50943">
    <property type="entry name" value="HTH_CROC1"/>
    <property type="match status" value="1"/>
</dbReference>
<organism evidence="4 5">
    <name type="scientific">Candidatus Oscillibacter excrementigallinarum</name>
    <dbReference type="NCBI Taxonomy" id="2838716"/>
    <lineage>
        <taxon>Bacteria</taxon>
        <taxon>Bacillati</taxon>
        <taxon>Bacillota</taxon>
        <taxon>Clostridia</taxon>
        <taxon>Eubacteriales</taxon>
        <taxon>Oscillospiraceae</taxon>
        <taxon>Oscillibacter</taxon>
    </lineage>
</organism>
<feature type="transmembrane region" description="Helical" evidence="2">
    <location>
        <begin position="313"/>
        <end position="331"/>
    </location>
</feature>
<proteinExistence type="predicted"/>
<sequence length="346" mass="38515">MDAGRTGAYLAALRKARGMTQQEAAEQLGVSNKTVSKWENGAGLPDITVLPALAELYGVTADDILAGETLRGRPESGTGEARRRLLLVRLRTRFDICFAGAVALAVLAAFQVAYVSLAAWPVSVGLLWIGYVLAAHPARYGDVALDTGTWENLYRKLLTASAVQWWALLRLVPLGRLELDFAEMRYYDTMDAWKPLIFAVGLAVLCAVLERALRRRAGAEASLLWVPERLRPTLRRGDRFLRRTRQIWLAWLVWAVVLAGLWFLADGQVDRALSPWIAQYGEDLVRSGFPESWTILRGRLEADVGHWIRLRQGVLLAGAVSGAGVLIWTLMRWKKSRRPLAEKGET</sequence>
<evidence type="ECO:0000313" key="5">
    <source>
        <dbReference type="Proteomes" id="UP000823824"/>
    </source>
</evidence>
<feature type="transmembrane region" description="Helical" evidence="2">
    <location>
        <begin position="192"/>
        <end position="209"/>
    </location>
</feature>
<feature type="transmembrane region" description="Helical" evidence="2">
    <location>
        <begin position="92"/>
        <end position="114"/>
    </location>
</feature>
<protein>
    <submittedName>
        <fullName evidence="4">Helix-turn-helix domain-containing protein</fullName>
    </submittedName>
</protein>
<evidence type="ECO:0000259" key="3">
    <source>
        <dbReference type="PROSITE" id="PS50943"/>
    </source>
</evidence>